<dbReference type="Proteomes" id="UP000799539">
    <property type="component" value="Unassembled WGS sequence"/>
</dbReference>
<keyword evidence="2" id="KW-1185">Reference proteome</keyword>
<organism evidence="1 2">
    <name type="scientific">Cercospora zeae-maydis SCOH1-5</name>
    <dbReference type="NCBI Taxonomy" id="717836"/>
    <lineage>
        <taxon>Eukaryota</taxon>
        <taxon>Fungi</taxon>
        <taxon>Dikarya</taxon>
        <taxon>Ascomycota</taxon>
        <taxon>Pezizomycotina</taxon>
        <taxon>Dothideomycetes</taxon>
        <taxon>Dothideomycetidae</taxon>
        <taxon>Mycosphaerellales</taxon>
        <taxon>Mycosphaerellaceae</taxon>
        <taxon>Cercospora</taxon>
    </lineage>
</organism>
<gene>
    <name evidence="1" type="ORF">CERZMDRAFT_87928</name>
</gene>
<evidence type="ECO:0000313" key="1">
    <source>
        <dbReference type="EMBL" id="KAF2208202.1"/>
    </source>
</evidence>
<sequence length="113" mass="12197">MLSVGRILPVYNQEGENEDADALHRFHDSGGSSVTKCAANSSSILVDSSSTYLIEKEPSIQRRRHTARSAVGRRSIAKSRGNELGIIAGVEVDGEQENEFRAMTINASFGQGC</sequence>
<evidence type="ECO:0000313" key="2">
    <source>
        <dbReference type="Proteomes" id="UP000799539"/>
    </source>
</evidence>
<protein>
    <submittedName>
        <fullName evidence="1">Uncharacterized protein</fullName>
    </submittedName>
</protein>
<name>A0A6A6F324_9PEZI</name>
<proteinExistence type="predicted"/>
<dbReference type="EMBL" id="ML992696">
    <property type="protein sequence ID" value="KAF2208202.1"/>
    <property type="molecule type" value="Genomic_DNA"/>
</dbReference>
<accession>A0A6A6F324</accession>
<dbReference type="AlphaFoldDB" id="A0A6A6F324"/>
<reference evidence="1" key="1">
    <citation type="journal article" date="2020" name="Stud. Mycol.">
        <title>101 Dothideomycetes genomes: a test case for predicting lifestyles and emergence of pathogens.</title>
        <authorList>
            <person name="Haridas S."/>
            <person name="Albert R."/>
            <person name="Binder M."/>
            <person name="Bloem J."/>
            <person name="Labutti K."/>
            <person name="Salamov A."/>
            <person name="Andreopoulos B."/>
            <person name="Baker S."/>
            <person name="Barry K."/>
            <person name="Bills G."/>
            <person name="Bluhm B."/>
            <person name="Cannon C."/>
            <person name="Castanera R."/>
            <person name="Culley D."/>
            <person name="Daum C."/>
            <person name="Ezra D."/>
            <person name="Gonzalez J."/>
            <person name="Henrissat B."/>
            <person name="Kuo A."/>
            <person name="Liang C."/>
            <person name="Lipzen A."/>
            <person name="Lutzoni F."/>
            <person name="Magnuson J."/>
            <person name="Mondo S."/>
            <person name="Nolan M."/>
            <person name="Ohm R."/>
            <person name="Pangilinan J."/>
            <person name="Park H.-J."/>
            <person name="Ramirez L."/>
            <person name="Alfaro M."/>
            <person name="Sun H."/>
            <person name="Tritt A."/>
            <person name="Yoshinaga Y."/>
            <person name="Zwiers L.-H."/>
            <person name="Turgeon B."/>
            <person name="Goodwin S."/>
            <person name="Spatafora J."/>
            <person name="Crous P."/>
            <person name="Grigoriev I."/>
        </authorList>
    </citation>
    <scope>NUCLEOTIDE SEQUENCE</scope>
    <source>
        <strain evidence="1">SCOH1-5</strain>
    </source>
</reference>